<dbReference type="Gramene" id="OMERI07G06480.1">
    <property type="protein sequence ID" value="OMERI07G06480.1"/>
    <property type="gene ID" value="OMERI07G06480"/>
</dbReference>
<evidence type="ECO:0000313" key="3">
    <source>
        <dbReference type="Proteomes" id="UP000008021"/>
    </source>
</evidence>
<evidence type="ECO:0000256" key="1">
    <source>
        <dbReference type="SAM" id="MobiDB-lite"/>
    </source>
</evidence>
<proteinExistence type="predicted"/>
<dbReference type="EnsemblPlants" id="OMERI07G06480.1">
    <property type="protein sequence ID" value="OMERI07G06480.1"/>
    <property type="gene ID" value="OMERI07G06480"/>
</dbReference>
<dbReference type="AlphaFoldDB" id="A0A0E0E9B7"/>
<accession>A0A0E0E9B7</accession>
<organism evidence="2">
    <name type="scientific">Oryza meridionalis</name>
    <dbReference type="NCBI Taxonomy" id="40149"/>
    <lineage>
        <taxon>Eukaryota</taxon>
        <taxon>Viridiplantae</taxon>
        <taxon>Streptophyta</taxon>
        <taxon>Embryophyta</taxon>
        <taxon>Tracheophyta</taxon>
        <taxon>Spermatophyta</taxon>
        <taxon>Magnoliopsida</taxon>
        <taxon>Liliopsida</taxon>
        <taxon>Poales</taxon>
        <taxon>Poaceae</taxon>
        <taxon>BOP clade</taxon>
        <taxon>Oryzoideae</taxon>
        <taxon>Oryzeae</taxon>
        <taxon>Oryzinae</taxon>
        <taxon>Oryza</taxon>
    </lineage>
</organism>
<keyword evidence="3" id="KW-1185">Reference proteome</keyword>
<evidence type="ECO:0000313" key="2">
    <source>
        <dbReference type="EnsemblPlants" id="OMERI07G06480.1"/>
    </source>
</evidence>
<feature type="compositionally biased region" description="Basic and acidic residues" evidence="1">
    <location>
        <begin position="343"/>
        <end position="367"/>
    </location>
</feature>
<dbReference type="Proteomes" id="UP000008021">
    <property type="component" value="Chromosome 7"/>
</dbReference>
<name>A0A0E0E9B7_9ORYZ</name>
<feature type="compositionally biased region" description="Gly residues" evidence="1">
    <location>
        <begin position="325"/>
        <end position="334"/>
    </location>
</feature>
<sequence length="432" mass="47623">MAVQLHKSPKSLLEQDAHCFIQKEDSGETLELLSIEPPSQPLIEPEPCPSGPQDAVLNGCQETTAILHDASFGKVNFQAMDNLETSTLEDENDTFEHENFSLKIPQEFCLHRKSLEACPVNVTSLCEKRNHLSVLISIMFRRLVVDAFIYQKYCKLVYVVALILQQDVSMVKVVTINKALPGDAPDYLERMDSQKWRWINASTQLDQTLSLKLKLLDPPADDEIAGRLPGHLPQLDGAELDADRHAHPHRERHEPGLLLLQQLRRHGAVQPRLASEQDNGAHRAPVALVQRQEPAAAQLRAVERRRHLPAAVVVDAWSEPRSTASGGGCGGGEGSARMSGGLRRVDGDPGDRRRVSGDPGDRPRVDGEASDPPRVMGEPGGRPRIVGEPAGWRRVGESGGRRSIERRSLGGETTADRFGGGWCVRVFVQQVQ</sequence>
<protein>
    <submittedName>
        <fullName evidence="2">Uncharacterized protein</fullName>
    </submittedName>
</protein>
<reference evidence="2" key="2">
    <citation type="submission" date="2018-05" db="EMBL/GenBank/DDBJ databases">
        <title>OmerRS3 (Oryza meridionalis Reference Sequence Version 3).</title>
        <authorList>
            <person name="Zhang J."/>
            <person name="Kudrna D."/>
            <person name="Lee S."/>
            <person name="Talag J."/>
            <person name="Welchert J."/>
            <person name="Wing R.A."/>
        </authorList>
    </citation>
    <scope>NUCLEOTIDE SEQUENCE [LARGE SCALE GENOMIC DNA]</scope>
    <source>
        <strain evidence="2">cv. OR44</strain>
    </source>
</reference>
<reference evidence="2" key="1">
    <citation type="submission" date="2015-04" db="UniProtKB">
        <authorList>
            <consortium name="EnsemblPlants"/>
        </authorList>
    </citation>
    <scope>IDENTIFICATION</scope>
</reference>
<feature type="region of interest" description="Disordered" evidence="1">
    <location>
        <begin position="319"/>
        <end position="400"/>
    </location>
</feature>
<dbReference type="HOGENOM" id="CLU_635208_0_0_1"/>